<feature type="signal peptide" evidence="1">
    <location>
        <begin position="1"/>
        <end position="17"/>
    </location>
</feature>
<evidence type="ECO:0000256" key="1">
    <source>
        <dbReference type="SAM" id="SignalP"/>
    </source>
</evidence>
<organism evidence="2">
    <name type="scientific">Rhipicephalus appendiculatus</name>
    <name type="common">Brown ear tick</name>
    <dbReference type="NCBI Taxonomy" id="34631"/>
    <lineage>
        <taxon>Eukaryota</taxon>
        <taxon>Metazoa</taxon>
        <taxon>Ecdysozoa</taxon>
        <taxon>Arthropoda</taxon>
        <taxon>Chelicerata</taxon>
        <taxon>Arachnida</taxon>
        <taxon>Acari</taxon>
        <taxon>Parasitiformes</taxon>
        <taxon>Ixodida</taxon>
        <taxon>Ixodoidea</taxon>
        <taxon>Ixodidae</taxon>
        <taxon>Rhipicephalinae</taxon>
        <taxon>Rhipicephalus</taxon>
        <taxon>Rhipicephalus</taxon>
    </lineage>
</organism>
<evidence type="ECO:0008006" key="3">
    <source>
        <dbReference type="Google" id="ProtNLM"/>
    </source>
</evidence>
<keyword evidence="1" id="KW-0732">Signal</keyword>
<accession>A0A131YGD6</accession>
<feature type="chain" id="PRO_5007285033" description="Secreted protein" evidence="1">
    <location>
        <begin position="18"/>
        <end position="107"/>
    </location>
</feature>
<sequence>MAWLLLATFGFSSGSFPSPPNGNPACKHFSTAFNSVSSVLCPSSLMRLAGTPSKPGAVRFGIFSLAFFQLKFSSTSYSSVALSVILLLTGEIPWTIFLNDSAVTFRM</sequence>
<reference evidence="2" key="1">
    <citation type="journal article" date="2016" name="Ticks Tick Borne Dis.">
        <title>De novo assembly and annotation of the salivary gland transcriptome of Rhipicephalus appendiculatus male and female ticks during blood feeding.</title>
        <authorList>
            <person name="de Castro M.H."/>
            <person name="de Klerk D."/>
            <person name="Pienaar R."/>
            <person name="Latif A.A."/>
            <person name="Rees D.J."/>
            <person name="Mans B.J."/>
        </authorList>
    </citation>
    <scope>NUCLEOTIDE SEQUENCE</scope>
    <source>
        <tissue evidence="2">Salivary glands</tissue>
    </source>
</reference>
<dbReference type="EMBL" id="GEDV01010258">
    <property type="protein sequence ID" value="JAP78299.1"/>
    <property type="molecule type" value="Transcribed_RNA"/>
</dbReference>
<name>A0A131YGD6_RHIAP</name>
<evidence type="ECO:0000313" key="2">
    <source>
        <dbReference type="EMBL" id="JAP78299.1"/>
    </source>
</evidence>
<proteinExistence type="predicted"/>
<protein>
    <recommendedName>
        <fullName evidence="3">Secreted protein</fullName>
    </recommendedName>
</protein>
<dbReference type="AlphaFoldDB" id="A0A131YGD6"/>